<accession>A0A0A9GCQ3</accession>
<protein>
    <submittedName>
        <fullName evidence="1">Uncharacterized protein</fullName>
    </submittedName>
</protein>
<name>A0A0A9GCQ3_ARUDO</name>
<organism evidence="1">
    <name type="scientific">Arundo donax</name>
    <name type="common">Giant reed</name>
    <name type="synonym">Donax arundinaceus</name>
    <dbReference type="NCBI Taxonomy" id="35708"/>
    <lineage>
        <taxon>Eukaryota</taxon>
        <taxon>Viridiplantae</taxon>
        <taxon>Streptophyta</taxon>
        <taxon>Embryophyta</taxon>
        <taxon>Tracheophyta</taxon>
        <taxon>Spermatophyta</taxon>
        <taxon>Magnoliopsida</taxon>
        <taxon>Liliopsida</taxon>
        <taxon>Poales</taxon>
        <taxon>Poaceae</taxon>
        <taxon>PACMAD clade</taxon>
        <taxon>Arundinoideae</taxon>
        <taxon>Arundineae</taxon>
        <taxon>Arundo</taxon>
    </lineage>
</organism>
<proteinExistence type="predicted"/>
<sequence length="92" mass="10565">MYDNDKWHCYKVCCLIHSSEFLVIICDVVLQLLSVARHHKMYVQAKAVSRVVKNTDTTLTPLLSSMFIPEILFTVGPSAPTTFLRTLQYPLY</sequence>
<dbReference type="EMBL" id="GBRH01179448">
    <property type="protein sequence ID" value="JAE18448.1"/>
    <property type="molecule type" value="Transcribed_RNA"/>
</dbReference>
<reference evidence="1" key="1">
    <citation type="submission" date="2014-09" db="EMBL/GenBank/DDBJ databases">
        <authorList>
            <person name="Magalhaes I.L.F."/>
            <person name="Oliveira U."/>
            <person name="Santos F.R."/>
            <person name="Vidigal T.H.D.A."/>
            <person name="Brescovit A.D."/>
            <person name="Santos A.J."/>
        </authorList>
    </citation>
    <scope>NUCLEOTIDE SEQUENCE</scope>
    <source>
        <tissue evidence="1">Shoot tissue taken approximately 20 cm above the soil surface</tissue>
    </source>
</reference>
<reference evidence="1" key="2">
    <citation type="journal article" date="2015" name="Data Brief">
        <title>Shoot transcriptome of the giant reed, Arundo donax.</title>
        <authorList>
            <person name="Barrero R.A."/>
            <person name="Guerrero F.D."/>
            <person name="Moolhuijzen P."/>
            <person name="Goolsby J.A."/>
            <person name="Tidwell J."/>
            <person name="Bellgard S.E."/>
            <person name="Bellgard M.I."/>
        </authorList>
    </citation>
    <scope>NUCLEOTIDE SEQUENCE</scope>
    <source>
        <tissue evidence="1">Shoot tissue taken approximately 20 cm above the soil surface</tissue>
    </source>
</reference>
<dbReference type="AlphaFoldDB" id="A0A0A9GCQ3"/>
<evidence type="ECO:0000313" key="1">
    <source>
        <dbReference type="EMBL" id="JAE18448.1"/>
    </source>
</evidence>